<reference evidence="1 2" key="1">
    <citation type="journal article" date="2021" name="Elife">
        <title>Chloroplast acquisition without the gene transfer in kleptoplastic sea slugs, Plakobranchus ocellatus.</title>
        <authorList>
            <person name="Maeda T."/>
            <person name="Takahashi S."/>
            <person name="Yoshida T."/>
            <person name="Shimamura S."/>
            <person name="Takaki Y."/>
            <person name="Nagai Y."/>
            <person name="Toyoda A."/>
            <person name="Suzuki Y."/>
            <person name="Arimoto A."/>
            <person name="Ishii H."/>
            <person name="Satoh N."/>
            <person name="Nishiyama T."/>
            <person name="Hasebe M."/>
            <person name="Maruyama T."/>
            <person name="Minagawa J."/>
            <person name="Obokata J."/>
            <person name="Shigenobu S."/>
        </authorList>
    </citation>
    <scope>NUCLEOTIDE SEQUENCE [LARGE SCALE GENOMIC DNA]</scope>
</reference>
<comment type="caution">
    <text evidence="1">The sequence shown here is derived from an EMBL/GenBank/DDBJ whole genome shotgun (WGS) entry which is preliminary data.</text>
</comment>
<keyword evidence="2" id="KW-1185">Reference proteome</keyword>
<gene>
    <name evidence="1" type="ORF">ElyMa_000813400</name>
</gene>
<dbReference type="AlphaFoldDB" id="A0AAV4H0K2"/>
<evidence type="ECO:0008006" key="3">
    <source>
        <dbReference type="Google" id="ProtNLM"/>
    </source>
</evidence>
<proteinExistence type="predicted"/>
<organism evidence="1 2">
    <name type="scientific">Elysia marginata</name>
    <dbReference type="NCBI Taxonomy" id="1093978"/>
    <lineage>
        <taxon>Eukaryota</taxon>
        <taxon>Metazoa</taxon>
        <taxon>Spiralia</taxon>
        <taxon>Lophotrochozoa</taxon>
        <taxon>Mollusca</taxon>
        <taxon>Gastropoda</taxon>
        <taxon>Heterobranchia</taxon>
        <taxon>Euthyneura</taxon>
        <taxon>Panpulmonata</taxon>
        <taxon>Sacoglossa</taxon>
        <taxon>Placobranchoidea</taxon>
        <taxon>Plakobranchidae</taxon>
        <taxon>Elysia</taxon>
    </lineage>
</organism>
<evidence type="ECO:0000313" key="2">
    <source>
        <dbReference type="Proteomes" id="UP000762676"/>
    </source>
</evidence>
<name>A0AAV4H0K2_9GAST</name>
<evidence type="ECO:0000313" key="1">
    <source>
        <dbReference type="EMBL" id="GFR90276.1"/>
    </source>
</evidence>
<accession>A0AAV4H0K2</accession>
<sequence>MYRGYFRPQITLFAKGKGRRPTIPDLDVSTNRTLVQLYFLKGEEGASWEAVTTWYRKLFPQAQVTKGQVEYQVQEAMNSLLQKVKGTEDEQQFLSIKLDFNFRDFPVVLSKLGFKSRSVVTS</sequence>
<protein>
    <recommendedName>
        <fullName evidence="3">Mos1 transposase HTH domain-containing protein</fullName>
    </recommendedName>
</protein>
<dbReference type="Proteomes" id="UP000762676">
    <property type="component" value="Unassembled WGS sequence"/>
</dbReference>
<dbReference type="EMBL" id="BMAT01001683">
    <property type="protein sequence ID" value="GFR90276.1"/>
    <property type="molecule type" value="Genomic_DNA"/>
</dbReference>